<dbReference type="STRING" id="142842.SAMN02745118_02306"/>
<dbReference type="RefSeq" id="WP_078810739.1">
    <property type="nucleotide sequence ID" value="NZ_FUWM01000021.1"/>
</dbReference>
<accession>A0A1T4PT53</accession>
<dbReference type="OrthoDB" id="529831at2"/>
<evidence type="ECO:0000256" key="1">
    <source>
        <dbReference type="SAM" id="SignalP"/>
    </source>
</evidence>
<evidence type="ECO:0000259" key="2">
    <source>
        <dbReference type="PROSITE" id="PS51782"/>
    </source>
</evidence>
<reference evidence="4" key="1">
    <citation type="submission" date="2017-02" db="EMBL/GenBank/DDBJ databases">
        <authorList>
            <person name="Varghese N."/>
            <person name="Submissions S."/>
        </authorList>
    </citation>
    <scope>NUCLEOTIDE SEQUENCE [LARGE SCALE GENOMIC DNA]</scope>
    <source>
        <strain evidence="4">ATCC BAA-73</strain>
    </source>
</reference>
<sequence length="397" mass="45523">MKKASIIIFLFVTIISLSVIPAHANNNIYKVQSGDTLTNISQELGVPIKVIINHNNINNPSNLYVGQKLVINIDVNYETPKDYFYYTVKSGDILWNIAQKYGTSVKRLVKLNNIKNSHDMYVGRQLVIPAKETQDHHNKKYEYYTVQPGDILWNIAQEYNTTVKNLIELNDIKSSYDLYAGRNLLLPTIDDQHNEPNQPIENSDPIYYFYQVQKNDKVETITKRFGIKISTLLDLNNISNTEQIKAGETLVIPLDKSNKFSYIKRVSNKLNNHYRIMSNELLPDVEAFFDSSEEALRRINDLDNVEEVKEGQKLLMPVSPALFSKHQIYTVKSGGEYIFDIAFNKSVTIRSILKANYLKDGNTKLKAGTTIIVPLDENSKTEWVEYENGEPKNSWLS</sequence>
<organism evidence="3 4">
    <name type="scientific">Selenihalanaerobacter shriftii</name>
    <dbReference type="NCBI Taxonomy" id="142842"/>
    <lineage>
        <taxon>Bacteria</taxon>
        <taxon>Bacillati</taxon>
        <taxon>Bacillota</taxon>
        <taxon>Clostridia</taxon>
        <taxon>Halanaerobiales</taxon>
        <taxon>Halobacteroidaceae</taxon>
        <taxon>Selenihalanaerobacter</taxon>
    </lineage>
</organism>
<feature type="domain" description="LysM" evidence="2">
    <location>
        <begin position="327"/>
        <end position="373"/>
    </location>
</feature>
<keyword evidence="1" id="KW-0732">Signal</keyword>
<feature type="signal peptide" evidence="1">
    <location>
        <begin position="1"/>
        <end position="24"/>
    </location>
</feature>
<proteinExistence type="predicted"/>
<dbReference type="GO" id="GO:0008932">
    <property type="term" value="F:lytic endotransglycosylase activity"/>
    <property type="evidence" value="ECO:0007669"/>
    <property type="project" value="TreeGrafter"/>
</dbReference>
<dbReference type="Pfam" id="PF01476">
    <property type="entry name" value="LysM"/>
    <property type="match status" value="5"/>
</dbReference>
<dbReference type="PANTHER" id="PTHR33734:SF22">
    <property type="entry name" value="MEMBRANE-BOUND LYTIC MUREIN TRANSGLYCOSYLASE D"/>
    <property type="match status" value="1"/>
</dbReference>
<keyword evidence="4" id="KW-1185">Reference proteome</keyword>
<dbReference type="Gene3D" id="3.10.350.10">
    <property type="entry name" value="LysM domain"/>
    <property type="match status" value="5"/>
</dbReference>
<dbReference type="AlphaFoldDB" id="A0A1T4PT53"/>
<dbReference type="SMART" id="SM00257">
    <property type="entry name" value="LysM"/>
    <property type="match status" value="5"/>
</dbReference>
<protein>
    <submittedName>
        <fullName evidence="3">LysM domain-containing protein</fullName>
    </submittedName>
</protein>
<dbReference type="InterPro" id="IPR018392">
    <property type="entry name" value="LysM"/>
</dbReference>
<dbReference type="CDD" id="cd00118">
    <property type="entry name" value="LysM"/>
    <property type="match status" value="4"/>
</dbReference>
<feature type="domain" description="LysM" evidence="2">
    <location>
        <begin position="208"/>
        <end position="252"/>
    </location>
</feature>
<name>A0A1T4PT53_9FIRM</name>
<evidence type="ECO:0000313" key="3">
    <source>
        <dbReference type="EMBL" id="SJZ94814.1"/>
    </source>
</evidence>
<dbReference type="PROSITE" id="PS51782">
    <property type="entry name" value="LYSM"/>
    <property type="match status" value="5"/>
</dbReference>
<dbReference type="EMBL" id="FUWM01000021">
    <property type="protein sequence ID" value="SJZ94814.1"/>
    <property type="molecule type" value="Genomic_DNA"/>
</dbReference>
<dbReference type="PANTHER" id="PTHR33734">
    <property type="entry name" value="LYSM DOMAIN-CONTAINING GPI-ANCHORED PROTEIN 2"/>
    <property type="match status" value="1"/>
</dbReference>
<feature type="domain" description="LysM" evidence="2">
    <location>
        <begin position="84"/>
        <end position="128"/>
    </location>
</feature>
<dbReference type="InterPro" id="IPR036779">
    <property type="entry name" value="LysM_dom_sf"/>
</dbReference>
<feature type="chain" id="PRO_5012526966" evidence="1">
    <location>
        <begin position="25"/>
        <end position="397"/>
    </location>
</feature>
<evidence type="ECO:0000313" key="4">
    <source>
        <dbReference type="Proteomes" id="UP000190625"/>
    </source>
</evidence>
<feature type="domain" description="LysM" evidence="2">
    <location>
        <begin position="142"/>
        <end position="186"/>
    </location>
</feature>
<gene>
    <name evidence="3" type="ORF">SAMN02745118_02306</name>
</gene>
<feature type="domain" description="LysM" evidence="2">
    <location>
        <begin position="27"/>
        <end position="71"/>
    </location>
</feature>
<dbReference type="Proteomes" id="UP000190625">
    <property type="component" value="Unassembled WGS sequence"/>
</dbReference>
<dbReference type="SUPFAM" id="SSF54106">
    <property type="entry name" value="LysM domain"/>
    <property type="match status" value="4"/>
</dbReference>